<sequence length="587" mass="66813">MNIRGSLWQRGSLRFKLILSVLVMTGPLVGMLLYNNFYAIDVVRGQVAESYKNMLALYMDQIDSDLNDVDAYMNTMSGISGFDLVSLEQAASDSEYYSSKVYLFNKFTRDISLYGSLSSLFVYVENRDDYMEVNKSQTQSLEERDRIKLYLLDHIQSGGLTQGISTQRWHYARIGQNKYLFDIVRTGNVYLGGWVSTDQLLDPLQSLQIGEGGTVLLANDLGEPITDTKLVDENKIRLDASEGDYYLSGYDRKYLIVDSASIRGNFKLVAVIPDHHILDKLPYLQGIVWMITAASLLFIPTGLYSISKAILVPLNRVLLAMKKVRSGDWSNRVDLTRGGSEEFRILGESFNSMMTEIETLRVNVYEEQLNKQKEELQRLQLQVNPHFFLNSLNIVYNLAKVKNNELTMEMTRYLIQYFRYMFRSNTTFVHLKDELEHTRNYLRIQSLRFPDKLTWTLDVPDFLGDMPIPPLVVQSFVENSIKHAVTMDKLVHISVRIDLLDEDSGTRVNIAIQDTGCGFGEEVLRDLQAGKCVANERGEHTGAWNVQRRLKLLYGDTVSVRFDNHPESGGAVVSIILPINPAAEVTS</sequence>
<dbReference type="Gene3D" id="3.30.565.10">
    <property type="entry name" value="Histidine kinase-like ATPase, C-terminal domain"/>
    <property type="match status" value="1"/>
</dbReference>
<dbReference type="InterPro" id="IPR050640">
    <property type="entry name" value="Bact_2-comp_sensor_kinase"/>
</dbReference>
<evidence type="ECO:0000256" key="7">
    <source>
        <dbReference type="SAM" id="Phobius"/>
    </source>
</evidence>
<dbReference type="GO" id="GO:0004673">
    <property type="term" value="F:protein histidine kinase activity"/>
    <property type="evidence" value="ECO:0007669"/>
    <property type="project" value="UniProtKB-EC"/>
</dbReference>
<evidence type="ECO:0000256" key="1">
    <source>
        <dbReference type="ARBA" id="ARBA00004651"/>
    </source>
</evidence>
<keyword evidence="3" id="KW-0597">Phosphoprotein</keyword>
<evidence type="ECO:0000256" key="5">
    <source>
        <dbReference type="ARBA" id="ARBA00022777"/>
    </source>
</evidence>
<dbReference type="SMART" id="SM00304">
    <property type="entry name" value="HAMP"/>
    <property type="match status" value="1"/>
</dbReference>
<evidence type="ECO:0000256" key="6">
    <source>
        <dbReference type="ARBA" id="ARBA00023136"/>
    </source>
</evidence>
<dbReference type="InterPro" id="IPR003594">
    <property type="entry name" value="HATPase_dom"/>
</dbReference>
<keyword evidence="7" id="KW-1133">Transmembrane helix</keyword>
<feature type="transmembrane region" description="Helical" evidence="7">
    <location>
        <begin position="12"/>
        <end position="34"/>
    </location>
</feature>
<dbReference type="Gene3D" id="6.10.340.10">
    <property type="match status" value="1"/>
</dbReference>
<comment type="subcellular location">
    <subcellularLocation>
        <location evidence="1">Cell membrane</location>
        <topology evidence="1">Multi-pass membrane protein</topology>
    </subcellularLocation>
</comment>
<dbReference type="RefSeq" id="WP_204606387.1">
    <property type="nucleotide sequence ID" value="NZ_JBHSED010000049.1"/>
</dbReference>
<dbReference type="SMART" id="SM00387">
    <property type="entry name" value="HATPase_c"/>
    <property type="match status" value="1"/>
</dbReference>
<gene>
    <name evidence="9" type="ORF">ACFO1S_21690</name>
</gene>
<dbReference type="PANTHER" id="PTHR34220">
    <property type="entry name" value="SENSOR HISTIDINE KINASE YPDA"/>
    <property type="match status" value="1"/>
</dbReference>
<accession>A0ABV8SGN4</accession>
<dbReference type="CDD" id="cd06225">
    <property type="entry name" value="HAMP"/>
    <property type="match status" value="1"/>
</dbReference>
<organism evidence="9 10">
    <name type="scientific">Cohnella boryungensis</name>
    <dbReference type="NCBI Taxonomy" id="768479"/>
    <lineage>
        <taxon>Bacteria</taxon>
        <taxon>Bacillati</taxon>
        <taxon>Bacillota</taxon>
        <taxon>Bacilli</taxon>
        <taxon>Bacillales</taxon>
        <taxon>Paenibacillaceae</taxon>
        <taxon>Cohnella</taxon>
    </lineage>
</organism>
<dbReference type="EMBL" id="JBHSED010000049">
    <property type="protein sequence ID" value="MFC4306048.1"/>
    <property type="molecule type" value="Genomic_DNA"/>
</dbReference>
<evidence type="ECO:0000256" key="2">
    <source>
        <dbReference type="ARBA" id="ARBA00022475"/>
    </source>
</evidence>
<dbReference type="PROSITE" id="PS50885">
    <property type="entry name" value="HAMP"/>
    <property type="match status" value="1"/>
</dbReference>
<dbReference type="Pfam" id="PF00672">
    <property type="entry name" value="HAMP"/>
    <property type="match status" value="1"/>
</dbReference>
<dbReference type="SUPFAM" id="SSF158472">
    <property type="entry name" value="HAMP domain-like"/>
    <property type="match status" value="1"/>
</dbReference>
<dbReference type="Pfam" id="PF06580">
    <property type="entry name" value="His_kinase"/>
    <property type="match status" value="1"/>
</dbReference>
<evidence type="ECO:0000259" key="8">
    <source>
        <dbReference type="PROSITE" id="PS50885"/>
    </source>
</evidence>
<protein>
    <submittedName>
        <fullName evidence="9">Sensor histidine kinase</fullName>
        <ecNumber evidence="9">2.7.13.3</ecNumber>
    </submittedName>
</protein>
<dbReference type="InterPro" id="IPR003660">
    <property type="entry name" value="HAMP_dom"/>
</dbReference>
<dbReference type="Pfam" id="PF02518">
    <property type="entry name" value="HATPase_c"/>
    <property type="match status" value="1"/>
</dbReference>
<keyword evidence="7" id="KW-0812">Transmembrane</keyword>
<evidence type="ECO:0000313" key="10">
    <source>
        <dbReference type="Proteomes" id="UP001595755"/>
    </source>
</evidence>
<evidence type="ECO:0000256" key="4">
    <source>
        <dbReference type="ARBA" id="ARBA00022679"/>
    </source>
</evidence>
<dbReference type="PANTHER" id="PTHR34220:SF7">
    <property type="entry name" value="SENSOR HISTIDINE KINASE YPDA"/>
    <property type="match status" value="1"/>
</dbReference>
<dbReference type="SUPFAM" id="SSF55874">
    <property type="entry name" value="ATPase domain of HSP90 chaperone/DNA topoisomerase II/histidine kinase"/>
    <property type="match status" value="1"/>
</dbReference>
<evidence type="ECO:0000313" key="9">
    <source>
        <dbReference type="EMBL" id="MFC4306048.1"/>
    </source>
</evidence>
<keyword evidence="10" id="KW-1185">Reference proteome</keyword>
<comment type="caution">
    <text evidence="9">The sequence shown here is derived from an EMBL/GenBank/DDBJ whole genome shotgun (WGS) entry which is preliminary data.</text>
</comment>
<keyword evidence="5 9" id="KW-0418">Kinase</keyword>
<name>A0ABV8SGN4_9BACL</name>
<feature type="domain" description="HAMP" evidence="8">
    <location>
        <begin position="308"/>
        <end position="362"/>
    </location>
</feature>
<dbReference type="InterPro" id="IPR010559">
    <property type="entry name" value="Sig_transdc_His_kin_internal"/>
</dbReference>
<proteinExistence type="predicted"/>
<dbReference type="Proteomes" id="UP001595755">
    <property type="component" value="Unassembled WGS sequence"/>
</dbReference>
<dbReference type="InterPro" id="IPR036890">
    <property type="entry name" value="HATPase_C_sf"/>
</dbReference>
<dbReference type="EC" id="2.7.13.3" evidence="9"/>
<evidence type="ECO:0000256" key="3">
    <source>
        <dbReference type="ARBA" id="ARBA00022553"/>
    </source>
</evidence>
<reference evidence="10" key="1">
    <citation type="journal article" date="2019" name="Int. J. Syst. Evol. Microbiol.">
        <title>The Global Catalogue of Microorganisms (GCM) 10K type strain sequencing project: providing services to taxonomists for standard genome sequencing and annotation.</title>
        <authorList>
            <consortium name="The Broad Institute Genomics Platform"/>
            <consortium name="The Broad Institute Genome Sequencing Center for Infectious Disease"/>
            <person name="Wu L."/>
            <person name="Ma J."/>
        </authorList>
    </citation>
    <scope>NUCLEOTIDE SEQUENCE [LARGE SCALE GENOMIC DNA]</scope>
    <source>
        <strain evidence="10">CGMCC 4.1641</strain>
    </source>
</reference>
<keyword evidence="6 7" id="KW-0472">Membrane</keyword>
<keyword evidence="2" id="KW-1003">Cell membrane</keyword>
<keyword evidence="4 9" id="KW-0808">Transferase</keyword>